<feature type="transmembrane region" description="Helical" evidence="1">
    <location>
        <begin position="7"/>
        <end position="31"/>
    </location>
</feature>
<sequence>MVSVYSIYNMIISGLNGILSIFISGLSSSFGDVIARNESGILKQSTEEFEVGYYMILTWAYGCAAALIMPFIRIYTSGITDIDYYYPILGMLFVLNGLLYNIKTPQGMLVISAGMFQETKVQTTIQGVIAIIMGLVLVKPLGLIGIMIGLCLSNLYRDIDLLFFVPKNITFRTILPTFWRIIGIFFSLAVILIPYFLIAPVIEGVGQWLLHAVVIGVYSALVILVVNFVFDRMVLKAINKRISPLIHKIFT</sequence>
<evidence type="ECO:0008006" key="3">
    <source>
        <dbReference type="Google" id="ProtNLM"/>
    </source>
</evidence>
<proteinExistence type="predicted"/>
<dbReference type="EMBL" id="VSSQ01003823">
    <property type="protein sequence ID" value="MPM22500.1"/>
    <property type="molecule type" value="Genomic_DNA"/>
</dbReference>
<comment type="caution">
    <text evidence="2">The sequence shown here is derived from an EMBL/GenBank/DDBJ whole genome shotgun (WGS) entry which is preliminary data.</text>
</comment>
<reference evidence="2" key="1">
    <citation type="submission" date="2019-08" db="EMBL/GenBank/DDBJ databases">
        <authorList>
            <person name="Kucharzyk K."/>
            <person name="Murdoch R.W."/>
            <person name="Higgins S."/>
            <person name="Loffler F."/>
        </authorList>
    </citation>
    <scope>NUCLEOTIDE SEQUENCE</scope>
</reference>
<accession>A0A644Y1V1</accession>
<evidence type="ECO:0000256" key="1">
    <source>
        <dbReference type="SAM" id="Phobius"/>
    </source>
</evidence>
<feature type="transmembrane region" description="Helical" evidence="1">
    <location>
        <begin position="177"/>
        <end position="202"/>
    </location>
</feature>
<gene>
    <name evidence="2" type="ORF">SDC9_68955</name>
</gene>
<dbReference type="AlphaFoldDB" id="A0A644Y1V1"/>
<keyword evidence="1" id="KW-0812">Transmembrane</keyword>
<evidence type="ECO:0000313" key="2">
    <source>
        <dbReference type="EMBL" id="MPM22500.1"/>
    </source>
</evidence>
<organism evidence="2">
    <name type="scientific">bioreactor metagenome</name>
    <dbReference type="NCBI Taxonomy" id="1076179"/>
    <lineage>
        <taxon>unclassified sequences</taxon>
        <taxon>metagenomes</taxon>
        <taxon>ecological metagenomes</taxon>
    </lineage>
</organism>
<keyword evidence="1" id="KW-0472">Membrane</keyword>
<name>A0A644Y1V1_9ZZZZ</name>
<feature type="transmembrane region" description="Helical" evidence="1">
    <location>
        <begin position="84"/>
        <end position="102"/>
    </location>
</feature>
<feature type="transmembrane region" description="Helical" evidence="1">
    <location>
        <begin position="51"/>
        <end position="72"/>
    </location>
</feature>
<feature type="transmembrane region" description="Helical" evidence="1">
    <location>
        <begin position="128"/>
        <end position="156"/>
    </location>
</feature>
<feature type="transmembrane region" description="Helical" evidence="1">
    <location>
        <begin position="208"/>
        <end position="230"/>
    </location>
</feature>
<keyword evidence="1" id="KW-1133">Transmembrane helix</keyword>
<protein>
    <recommendedName>
        <fullName evidence="3">Polysaccharide biosynthesis protein C-terminal domain-containing protein</fullName>
    </recommendedName>
</protein>